<dbReference type="InterPro" id="IPR016134">
    <property type="entry name" value="Dockerin_dom"/>
</dbReference>
<dbReference type="RefSeq" id="WP_117950373.1">
    <property type="nucleotide sequence ID" value="NZ_JBBMEZ010000005.1"/>
</dbReference>
<name>A0ABV1F7E1_9FIRM</name>
<comment type="caution">
    <text evidence="3">The sequence shown here is derived from an EMBL/GenBank/DDBJ whole genome shotgun (WGS) entry which is preliminary data.</text>
</comment>
<keyword evidence="1" id="KW-0732">Signal</keyword>
<dbReference type="CDD" id="cd14256">
    <property type="entry name" value="Dockerin_I"/>
    <property type="match status" value="1"/>
</dbReference>
<dbReference type="EMBL" id="JBBMEZ010000005">
    <property type="protein sequence ID" value="MEQ2469302.1"/>
    <property type="molecule type" value="Genomic_DNA"/>
</dbReference>
<dbReference type="Gene3D" id="1.10.1330.10">
    <property type="entry name" value="Dockerin domain"/>
    <property type="match status" value="1"/>
</dbReference>
<dbReference type="InterPro" id="IPR002105">
    <property type="entry name" value="Dockerin_1_rpt"/>
</dbReference>
<dbReference type="Proteomes" id="UP001490816">
    <property type="component" value="Unassembled WGS sequence"/>
</dbReference>
<dbReference type="PROSITE" id="PS51766">
    <property type="entry name" value="DOCKERIN"/>
    <property type="match status" value="1"/>
</dbReference>
<sequence>MNIKKISALLLAVLLIASTAVFSVSAVSRSYSYIYNYALKVKMDISSTGGKKPYAYYYYDHSYKLAEEILSLSEETESIELQNKYDELKDFYENPWISPSGAGYTCYYAVNEKNDNNWYSDEIWNTFVEKREKLFNALSVNNPNFELKEYGEGILDKDYTIKQQKYISECFYELLEVFNTMTCQNIVLGDVNGDGVVSVVDATLVQKYIVGEVDFNCAQKLRARVNWNAFPITVKESTTIQKYIVGCTDVYFYTGGIVENESDFATSLDNWEICSQW</sequence>
<dbReference type="InterPro" id="IPR036439">
    <property type="entry name" value="Dockerin_dom_sf"/>
</dbReference>
<feature type="chain" id="PRO_5045492803" evidence="1">
    <location>
        <begin position="24"/>
        <end position="277"/>
    </location>
</feature>
<gene>
    <name evidence="3" type="ORF">WMO39_02990</name>
</gene>
<evidence type="ECO:0000256" key="1">
    <source>
        <dbReference type="SAM" id="SignalP"/>
    </source>
</evidence>
<evidence type="ECO:0000313" key="3">
    <source>
        <dbReference type="EMBL" id="MEQ2469302.1"/>
    </source>
</evidence>
<evidence type="ECO:0000313" key="4">
    <source>
        <dbReference type="Proteomes" id="UP001490816"/>
    </source>
</evidence>
<proteinExistence type="predicted"/>
<feature type="signal peptide" evidence="1">
    <location>
        <begin position="1"/>
        <end position="23"/>
    </location>
</feature>
<accession>A0ABV1F7E1</accession>
<dbReference type="SUPFAM" id="SSF63446">
    <property type="entry name" value="Type I dockerin domain"/>
    <property type="match status" value="1"/>
</dbReference>
<evidence type="ECO:0000259" key="2">
    <source>
        <dbReference type="PROSITE" id="PS51766"/>
    </source>
</evidence>
<keyword evidence="4" id="KW-1185">Reference proteome</keyword>
<dbReference type="Pfam" id="PF00404">
    <property type="entry name" value="Dockerin_1"/>
    <property type="match status" value="1"/>
</dbReference>
<reference evidence="3 4" key="1">
    <citation type="submission" date="2024-03" db="EMBL/GenBank/DDBJ databases">
        <title>Human intestinal bacterial collection.</title>
        <authorList>
            <person name="Pauvert C."/>
            <person name="Hitch T.C.A."/>
            <person name="Clavel T."/>
        </authorList>
    </citation>
    <scope>NUCLEOTIDE SEQUENCE [LARGE SCALE GENOMIC DNA]</scope>
    <source>
        <strain evidence="3 4">CLA-JM-H38</strain>
    </source>
</reference>
<protein>
    <submittedName>
        <fullName evidence="3">Dockerin type I repeat-containing protein</fullName>
    </submittedName>
</protein>
<feature type="domain" description="Dockerin" evidence="2">
    <location>
        <begin position="184"/>
        <end position="253"/>
    </location>
</feature>
<organism evidence="3 4">
    <name type="scientific">Ruminococcoides intestinale</name>
    <dbReference type="NCBI Taxonomy" id="3133162"/>
    <lineage>
        <taxon>Bacteria</taxon>
        <taxon>Bacillati</taxon>
        <taxon>Bacillota</taxon>
        <taxon>Clostridia</taxon>
        <taxon>Eubacteriales</taxon>
        <taxon>Oscillospiraceae</taxon>
        <taxon>Ruminococcoides</taxon>
    </lineage>
</organism>